<dbReference type="RefSeq" id="WP_153352080.1">
    <property type="nucleotide sequence ID" value="NZ_WIXI01000022.1"/>
</dbReference>
<comment type="caution">
    <text evidence="1">The sequence shown here is derived from an EMBL/GenBank/DDBJ whole genome shotgun (WGS) entry which is preliminary data.</text>
</comment>
<gene>
    <name evidence="1" type="ORF">GAO09_00260</name>
</gene>
<dbReference type="Proteomes" id="UP000435138">
    <property type="component" value="Unassembled WGS sequence"/>
</dbReference>
<evidence type="ECO:0000313" key="2">
    <source>
        <dbReference type="Proteomes" id="UP000435138"/>
    </source>
</evidence>
<accession>A0A6A8A404</accession>
<name>A0A6A8A404_9HYPH</name>
<sequence>MTTEQDKAFSLALIENEKTYDVRLARSVKRGAFTYRPLNEITMAGSMIKDIVDQEGEEAIDYANPL</sequence>
<organism evidence="1 2">
    <name type="scientific">Endobacterium cereale</name>
    <dbReference type="NCBI Taxonomy" id="2663029"/>
    <lineage>
        <taxon>Bacteria</taxon>
        <taxon>Pseudomonadati</taxon>
        <taxon>Pseudomonadota</taxon>
        <taxon>Alphaproteobacteria</taxon>
        <taxon>Hyphomicrobiales</taxon>
        <taxon>Rhizobiaceae</taxon>
        <taxon>Endobacterium</taxon>
    </lineage>
</organism>
<protein>
    <submittedName>
        <fullName evidence="1">Uncharacterized protein</fullName>
    </submittedName>
</protein>
<dbReference type="AlphaFoldDB" id="A0A6A8A404"/>
<keyword evidence="2" id="KW-1185">Reference proteome</keyword>
<proteinExistence type="predicted"/>
<dbReference type="EMBL" id="WIXI01000022">
    <property type="protein sequence ID" value="MQY44507.1"/>
    <property type="molecule type" value="Genomic_DNA"/>
</dbReference>
<evidence type="ECO:0000313" key="1">
    <source>
        <dbReference type="EMBL" id="MQY44507.1"/>
    </source>
</evidence>
<reference evidence="1 2" key="1">
    <citation type="submission" date="2019-11" db="EMBL/GenBank/DDBJ databases">
        <title>Genome analysis of Rhizobacterium cereale a novel genus and species isolated from maize roots in North Spain.</title>
        <authorList>
            <person name="Menendez E."/>
            <person name="Flores-Felix J.D."/>
            <person name="Ramirez-Bahena M.-H."/>
            <person name="Igual J.M."/>
            <person name="Garcia-Fraile P."/>
            <person name="Peix A."/>
            <person name="Velazquez E."/>
        </authorList>
    </citation>
    <scope>NUCLEOTIDE SEQUENCE [LARGE SCALE GENOMIC DNA]</scope>
    <source>
        <strain evidence="1 2">RZME27</strain>
    </source>
</reference>